<evidence type="ECO:0000313" key="6">
    <source>
        <dbReference type="Proteomes" id="UP000572988"/>
    </source>
</evidence>
<keyword evidence="6" id="KW-1185">Reference proteome</keyword>
<dbReference type="EMBL" id="UHEF01000001">
    <property type="protein sequence ID" value="SUM86758.1"/>
    <property type="molecule type" value="Genomic_DNA"/>
</dbReference>
<dbReference type="Proteomes" id="UP000572988">
    <property type="component" value="Unassembled WGS sequence"/>
</dbReference>
<feature type="transmembrane region" description="Helical" evidence="1">
    <location>
        <begin position="151"/>
        <end position="169"/>
    </location>
</feature>
<accession>A0A7Z7QMR6</accession>
<sequence length="200" mass="22587">MNYSKLLHIESFVKERHQPKVLVKILVFTILACLMSLLTTLLIDFNDVLINQVGLSPTEAEQALSITRVASVIGTFIVSWFLLAIFFLITWVITKIFKSNVSAKVVFASLLRYSIIMASVSCVVLFIQWLFHIDPSIVSIDSLNIFAPKNKWLGAISLRNIITAWFFGIMLHSSFRISQKWSWIGALAVFIVLFVFSGLA</sequence>
<evidence type="ECO:0000313" key="5">
    <source>
        <dbReference type="Proteomes" id="UP000264146"/>
    </source>
</evidence>
<feature type="transmembrane region" description="Helical" evidence="1">
    <location>
        <begin position="21"/>
        <end position="43"/>
    </location>
</feature>
<evidence type="ECO:0000313" key="2">
    <source>
        <dbReference type="EMBL" id="CAD7358792.1"/>
    </source>
</evidence>
<feature type="transmembrane region" description="Helical" evidence="1">
    <location>
        <begin position="63"/>
        <end position="93"/>
    </location>
</feature>
<reference evidence="3 6" key="1">
    <citation type="submission" date="2018-01" db="EMBL/GenBank/DDBJ databases">
        <title>Complete genome sequence of Staphylococcus Scheliferi isolated from human.</title>
        <authorList>
            <person name="Abouelkhair M.A."/>
            <person name="Bemis D.A."/>
            <person name="Kania S.A."/>
        </authorList>
    </citation>
    <scope>NUCLEOTIDE SEQUENCE [LARGE SCALE GENOMIC DNA]</scope>
    <source>
        <strain evidence="3 6">ATCC 43808</strain>
    </source>
</reference>
<protein>
    <submittedName>
        <fullName evidence="4">Yip1 domain</fullName>
    </submittedName>
</protein>
<dbReference type="EMBL" id="POVK01000004">
    <property type="protein sequence ID" value="NHA33305.1"/>
    <property type="molecule type" value="Genomic_DNA"/>
</dbReference>
<proteinExistence type="predicted"/>
<gene>
    <name evidence="3" type="ORF">C1O36_01970</name>
    <name evidence="4" type="ORF">NCTC12218_00376</name>
</gene>
<name>A0A7Z7QMR6_STASC</name>
<reference evidence="4" key="2">
    <citation type="submission" date="2018-06" db="EMBL/GenBank/DDBJ databases">
        <authorList>
            <consortium name="Pathogen Informatics"/>
            <person name="Doyle S."/>
        </authorList>
    </citation>
    <scope>NUCLEOTIDE SEQUENCE [LARGE SCALE GENOMIC DNA]</scope>
    <source>
        <strain evidence="4">NCTC12218</strain>
    </source>
</reference>
<keyword evidence="1" id="KW-0812">Transmembrane</keyword>
<keyword evidence="1" id="KW-1133">Transmembrane helix</keyword>
<dbReference type="Proteomes" id="UP000264146">
    <property type="component" value="Chromosome"/>
</dbReference>
<dbReference type="EMBL" id="LR962863">
    <property type="protein sequence ID" value="CAD7358792.1"/>
    <property type="molecule type" value="Genomic_DNA"/>
</dbReference>
<keyword evidence="1" id="KW-0472">Membrane</keyword>
<evidence type="ECO:0000313" key="3">
    <source>
        <dbReference type="EMBL" id="NHA33305.1"/>
    </source>
</evidence>
<dbReference type="GeneID" id="93789122"/>
<organism evidence="4">
    <name type="scientific">Staphylococcus schleiferi</name>
    <dbReference type="NCBI Taxonomy" id="1295"/>
    <lineage>
        <taxon>Bacteria</taxon>
        <taxon>Bacillati</taxon>
        <taxon>Bacillota</taxon>
        <taxon>Bacilli</taxon>
        <taxon>Bacillales</taxon>
        <taxon>Staphylococcaceae</taxon>
        <taxon>Staphylococcus</taxon>
    </lineage>
</organism>
<feature type="transmembrane region" description="Helical" evidence="1">
    <location>
        <begin position="181"/>
        <end position="199"/>
    </location>
</feature>
<evidence type="ECO:0000313" key="4">
    <source>
        <dbReference type="EMBL" id="SUM86758.1"/>
    </source>
</evidence>
<dbReference type="AlphaFoldDB" id="A0A7Z7QMR6"/>
<reference evidence="2 5" key="3">
    <citation type="submission" date="2020-11" db="EMBL/GenBank/DDBJ databases">
        <authorList>
            <consortium name="Pathogen Informatics"/>
        </authorList>
    </citation>
    <scope>NUCLEOTIDE SEQUENCE [LARGE SCALE GENOMIC DNA]</scope>
    <source>
        <strain evidence="2 5">NCTC12218</strain>
    </source>
</reference>
<evidence type="ECO:0000256" key="1">
    <source>
        <dbReference type="SAM" id="Phobius"/>
    </source>
</evidence>
<feature type="transmembrane region" description="Helical" evidence="1">
    <location>
        <begin position="105"/>
        <end position="131"/>
    </location>
</feature>
<dbReference type="RefSeq" id="WP_016426083.1">
    <property type="nucleotide sequence ID" value="NZ_CABKRV010000002.1"/>
</dbReference>